<evidence type="ECO:0000313" key="3">
    <source>
        <dbReference type="Proteomes" id="UP000265618"/>
    </source>
</evidence>
<gene>
    <name evidence="2" type="ORF">KIPB_012636</name>
</gene>
<protein>
    <submittedName>
        <fullName evidence="2">Uncharacterized protein</fullName>
    </submittedName>
</protein>
<evidence type="ECO:0000256" key="1">
    <source>
        <dbReference type="SAM" id="MobiDB-lite"/>
    </source>
</evidence>
<dbReference type="EMBL" id="BDIP01005661">
    <property type="protein sequence ID" value="GCA63953.1"/>
    <property type="molecule type" value="Genomic_DNA"/>
</dbReference>
<feature type="compositionally biased region" description="Basic and acidic residues" evidence="1">
    <location>
        <begin position="51"/>
        <end position="66"/>
    </location>
</feature>
<evidence type="ECO:0000313" key="2">
    <source>
        <dbReference type="EMBL" id="GCA63953.1"/>
    </source>
</evidence>
<accession>A0A391P0J3</accession>
<comment type="caution">
    <text evidence="2">The sequence shown here is derived from an EMBL/GenBank/DDBJ whole genome shotgun (WGS) entry which is preliminary data.</text>
</comment>
<feature type="region of interest" description="Disordered" evidence="1">
    <location>
        <begin position="1"/>
        <end position="21"/>
    </location>
</feature>
<feature type="non-terminal residue" evidence="2">
    <location>
        <position position="1"/>
    </location>
</feature>
<feature type="region of interest" description="Disordered" evidence="1">
    <location>
        <begin position="42"/>
        <end position="73"/>
    </location>
</feature>
<proteinExistence type="predicted"/>
<reference evidence="2 3" key="1">
    <citation type="journal article" date="2018" name="PLoS ONE">
        <title>The draft genome of Kipferlia bialata reveals reductive genome evolution in fornicate parasites.</title>
        <authorList>
            <person name="Tanifuji G."/>
            <person name="Takabayashi S."/>
            <person name="Kume K."/>
            <person name="Takagi M."/>
            <person name="Nakayama T."/>
            <person name="Kamikawa R."/>
            <person name="Inagaki Y."/>
            <person name="Hashimoto T."/>
        </authorList>
    </citation>
    <scope>NUCLEOTIDE SEQUENCE [LARGE SCALE GENOMIC DNA]</scope>
    <source>
        <strain evidence="2">NY0173</strain>
    </source>
</reference>
<keyword evidence="3" id="KW-1185">Reference proteome</keyword>
<dbReference type="AlphaFoldDB" id="A0A391P0J3"/>
<organism evidence="2 3">
    <name type="scientific">Kipferlia bialata</name>
    <dbReference type="NCBI Taxonomy" id="797122"/>
    <lineage>
        <taxon>Eukaryota</taxon>
        <taxon>Metamonada</taxon>
        <taxon>Carpediemonas-like organisms</taxon>
        <taxon>Kipferlia</taxon>
    </lineage>
</organism>
<name>A0A391P0J3_9EUKA</name>
<dbReference type="Proteomes" id="UP000265618">
    <property type="component" value="Unassembled WGS sequence"/>
</dbReference>
<sequence>MRSSSRGSVDESLFGNRKPTVIPPSAAVLNLSDLEHIRGLQKKPVPAKVQMSKEARDADRMRRANERAANWPK</sequence>